<dbReference type="Proteomes" id="UP001141552">
    <property type="component" value="Unassembled WGS sequence"/>
</dbReference>
<comment type="caution">
    <text evidence="2">The sequence shown here is derived from an EMBL/GenBank/DDBJ whole genome shotgun (WGS) entry which is preliminary data.</text>
</comment>
<name>A0A9Q0GAV1_9ROSI</name>
<dbReference type="PANTHER" id="PTHR47589:SF5">
    <property type="entry name" value="CHALCONE ISOMERASE DOMAIN-CONTAINING PROTEIN"/>
    <property type="match status" value="1"/>
</dbReference>
<dbReference type="GO" id="GO:0006631">
    <property type="term" value="P:fatty acid metabolic process"/>
    <property type="evidence" value="ECO:0007669"/>
    <property type="project" value="TreeGrafter"/>
</dbReference>
<evidence type="ECO:0000313" key="3">
    <source>
        <dbReference type="Proteomes" id="UP001141552"/>
    </source>
</evidence>
<dbReference type="EMBL" id="JAKUCV010001424">
    <property type="protein sequence ID" value="KAJ4846432.1"/>
    <property type="molecule type" value="Genomic_DNA"/>
</dbReference>
<dbReference type="GO" id="GO:0005504">
    <property type="term" value="F:fatty acid binding"/>
    <property type="evidence" value="ECO:0007669"/>
    <property type="project" value="TreeGrafter"/>
</dbReference>
<dbReference type="InterPro" id="IPR016088">
    <property type="entry name" value="Chalcone_isomerase_3-sand"/>
</dbReference>
<dbReference type="InterPro" id="IPR036298">
    <property type="entry name" value="Chalcone_isomerase_sf"/>
</dbReference>
<dbReference type="InterPro" id="IPR044228">
    <property type="entry name" value="FAP1"/>
</dbReference>
<dbReference type="OrthoDB" id="18193at2759"/>
<dbReference type="InterPro" id="IPR016089">
    <property type="entry name" value="Chalcone_isomerase_bundle_sf"/>
</dbReference>
<dbReference type="PANTHER" id="PTHR47589">
    <property type="entry name" value="FATTY-ACID-BINDING PROTEIN 1"/>
    <property type="match status" value="1"/>
</dbReference>
<dbReference type="SUPFAM" id="SSF54626">
    <property type="entry name" value="Chalcone isomerase"/>
    <property type="match status" value="1"/>
</dbReference>
<sequence>MVSLNFPFSFPQPNHRPKSIPNDTKSHPFSGIAAMAGAVASGVAAFAGISPTQNRKGFLHEGLNWVIPGHPPSLPWCSVSLANDSSGSVADPKSGVSFPAVVSESQKLLGIGVRRKNILGLKSIDVYAFGVYADGEEVKRVLGDKYGKLSASELKVNKEFKDDLMGGDVRMTVRLQIIYGRLSIASVRSAFEDSIGSRLQKFGGPGNKDLLQRLPFFLVLNMIGLSHGAVARTLMGKYEYLDAQ</sequence>
<evidence type="ECO:0008006" key="4">
    <source>
        <dbReference type="Google" id="ProtNLM"/>
    </source>
</evidence>
<evidence type="ECO:0000256" key="1">
    <source>
        <dbReference type="ARBA" id="ARBA00007166"/>
    </source>
</evidence>
<gene>
    <name evidence="2" type="ORF">Tsubulata_032245</name>
</gene>
<keyword evidence="3" id="KW-1185">Reference proteome</keyword>
<dbReference type="GO" id="GO:0009570">
    <property type="term" value="C:chloroplast stroma"/>
    <property type="evidence" value="ECO:0007669"/>
    <property type="project" value="TreeGrafter"/>
</dbReference>
<dbReference type="Gene3D" id="3.50.70.10">
    <property type="match status" value="1"/>
</dbReference>
<dbReference type="GO" id="GO:0016872">
    <property type="term" value="F:intramolecular lyase activity"/>
    <property type="evidence" value="ECO:0007669"/>
    <property type="project" value="InterPro"/>
</dbReference>
<comment type="similarity">
    <text evidence="1">Belongs to the chalcone isomerase family.</text>
</comment>
<proteinExistence type="inferred from homology"/>
<organism evidence="2 3">
    <name type="scientific">Turnera subulata</name>
    <dbReference type="NCBI Taxonomy" id="218843"/>
    <lineage>
        <taxon>Eukaryota</taxon>
        <taxon>Viridiplantae</taxon>
        <taxon>Streptophyta</taxon>
        <taxon>Embryophyta</taxon>
        <taxon>Tracheophyta</taxon>
        <taxon>Spermatophyta</taxon>
        <taxon>Magnoliopsida</taxon>
        <taxon>eudicotyledons</taxon>
        <taxon>Gunneridae</taxon>
        <taxon>Pentapetalae</taxon>
        <taxon>rosids</taxon>
        <taxon>fabids</taxon>
        <taxon>Malpighiales</taxon>
        <taxon>Passifloraceae</taxon>
        <taxon>Turnera</taxon>
    </lineage>
</organism>
<dbReference type="Gene3D" id="1.10.890.20">
    <property type="match status" value="1"/>
</dbReference>
<evidence type="ECO:0000313" key="2">
    <source>
        <dbReference type="EMBL" id="KAJ4846432.1"/>
    </source>
</evidence>
<accession>A0A9Q0GAV1</accession>
<reference evidence="2" key="2">
    <citation type="journal article" date="2023" name="Plants (Basel)">
        <title>Annotation of the Turnera subulata (Passifloraceae) Draft Genome Reveals the S-Locus Evolved after the Divergence of Turneroideae from Passifloroideae in a Stepwise Manner.</title>
        <authorList>
            <person name="Henning P.M."/>
            <person name="Roalson E.H."/>
            <person name="Mir W."/>
            <person name="McCubbin A.G."/>
            <person name="Shore J.S."/>
        </authorList>
    </citation>
    <scope>NUCLEOTIDE SEQUENCE</scope>
    <source>
        <strain evidence="2">F60SS</strain>
    </source>
</reference>
<protein>
    <recommendedName>
        <fullName evidence="4">Chalcone isomerase domain-containing protein</fullName>
    </recommendedName>
</protein>
<reference evidence="2" key="1">
    <citation type="submission" date="2022-02" db="EMBL/GenBank/DDBJ databases">
        <authorList>
            <person name="Henning P.M."/>
            <person name="McCubbin A.G."/>
            <person name="Shore J.S."/>
        </authorList>
    </citation>
    <scope>NUCLEOTIDE SEQUENCE</scope>
    <source>
        <strain evidence="2">F60SS</strain>
        <tissue evidence="2">Leaves</tissue>
    </source>
</reference>
<dbReference type="AlphaFoldDB" id="A0A9Q0GAV1"/>